<gene>
    <name evidence="3" type="ORF">BN12_1390011</name>
</gene>
<dbReference type="SMART" id="SM00530">
    <property type="entry name" value="HTH_XRE"/>
    <property type="match status" value="1"/>
</dbReference>
<evidence type="ECO:0000313" key="4">
    <source>
        <dbReference type="Proteomes" id="UP000035721"/>
    </source>
</evidence>
<dbReference type="PANTHER" id="PTHR46797">
    <property type="entry name" value="HTH-TYPE TRANSCRIPTIONAL REGULATOR"/>
    <property type="match status" value="1"/>
</dbReference>
<dbReference type="SUPFAM" id="SSF51182">
    <property type="entry name" value="RmlC-like cupins"/>
    <property type="match status" value="1"/>
</dbReference>
<dbReference type="GO" id="GO:0003677">
    <property type="term" value="F:DNA binding"/>
    <property type="evidence" value="ECO:0007669"/>
    <property type="project" value="UniProtKB-KW"/>
</dbReference>
<dbReference type="InterPro" id="IPR050807">
    <property type="entry name" value="TransReg_Diox_bact_type"/>
</dbReference>
<protein>
    <submittedName>
        <fullName evidence="3">Putative transcriptional regulator, XRE family</fullName>
    </submittedName>
</protein>
<dbReference type="Pfam" id="PF01381">
    <property type="entry name" value="HTH_3"/>
    <property type="match status" value="1"/>
</dbReference>
<evidence type="ECO:0000256" key="1">
    <source>
        <dbReference type="ARBA" id="ARBA00023125"/>
    </source>
</evidence>
<dbReference type="InterPro" id="IPR010982">
    <property type="entry name" value="Lambda_DNA-bd_dom_sf"/>
</dbReference>
<dbReference type="STRING" id="1194083.BN12_1390011"/>
<dbReference type="AlphaFoldDB" id="A0A077LTP3"/>
<dbReference type="CDD" id="cd00093">
    <property type="entry name" value="HTH_XRE"/>
    <property type="match status" value="1"/>
</dbReference>
<dbReference type="Gene3D" id="2.60.120.10">
    <property type="entry name" value="Jelly Rolls"/>
    <property type="match status" value="1"/>
</dbReference>
<dbReference type="PANTHER" id="PTHR46797:SF1">
    <property type="entry name" value="METHYLPHOSPHONATE SYNTHASE"/>
    <property type="match status" value="1"/>
</dbReference>
<dbReference type="SUPFAM" id="SSF47413">
    <property type="entry name" value="lambda repressor-like DNA-binding domains"/>
    <property type="match status" value="1"/>
</dbReference>
<organism evidence="3 4">
    <name type="scientific">Nostocoides japonicum T1-X7</name>
    <dbReference type="NCBI Taxonomy" id="1194083"/>
    <lineage>
        <taxon>Bacteria</taxon>
        <taxon>Bacillati</taxon>
        <taxon>Actinomycetota</taxon>
        <taxon>Actinomycetes</taxon>
        <taxon>Micrococcales</taxon>
        <taxon>Intrasporangiaceae</taxon>
        <taxon>Nostocoides</taxon>
    </lineage>
</organism>
<feature type="domain" description="HTH cro/C1-type" evidence="2">
    <location>
        <begin position="1"/>
        <end position="46"/>
    </location>
</feature>
<keyword evidence="1" id="KW-0238">DNA-binding</keyword>
<name>A0A077LTP3_9MICO</name>
<dbReference type="GO" id="GO:0003700">
    <property type="term" value="F:DNA-binding transcription factor activity"/>
    <property type="evidence" value="ECO:0007669"/>
    <property type="project" value="TreeGrafter"/>
</dbReference>
<evidence type="ECO:0000313" key="3">
    <source>
        <dbReference type="EMBL" id="CCH76666.1"/>
    </source>
</evidence>
<dbReference type="InterPro" id="IPR011051">
    <property type="entry name" value="RmlC_Cupin_sf"/>
</dbReference>
<dbReference type="PROSITE" id="PS50943">
    <property type="entry name" value="HTH_CROC1"/>
    <property type="match status" value="1"/>
</dbReference>
<dbReference type="InterPro" id="IPR014710">
    <property type="entry name" value="RmlC-like_jellyroll"/>
</dbReference>
<reference evidence="3 4" key="1">
    <citation type="journal article" date="2013" name="ISME J.">
        <title>A metabolic model for members of the genus Tetrasphaera involved in enhanced biological phosphorus removal.</title>
        <authorList>
            <person name="Kristiansen R."/>
            <person name="Nguyen H.T.T."/>
            <person name="Saunders A.M."/>
            <person name="Nielsen J.L."/>
            <person name="Wimmer R."/>
            <person name="Le V.Q."/>
            <person name="McIlroy S.J."/>
            <person name="Petrovski S."/>
            <person name="Seviour R.J."/>
            <person name="Calteau A."/>
            <person name="Nielsen K.L."/>
            <person name="Nielsen P.H."/>
        </authorList>
    </citation>
    <scope>NUCLEOTIDE SEQUENCE [LARGE SCALE GENOMIC DNA]</scope>
    <source>
        <strain evidence="3 4">T1-X7</strain>
    </source>
</reference>
<accession>A0A077LTP3</accession>
<evidence type="ECO:0000259" key="2">
    <source>
        <dbReference type="PROSITE" id="PS50943"/>
    </source>
</evidence>
<keyword evidence="4" id="KW-1185">Reference proteome</keyword>
<sequence length="178" mass="18632">MSLRELAERATVSAALLSQIERGLANPTLEVLVRLAEALGTGFDALTRTVSERPLVVRAGTGPKWIGQADSSVITELFSNSGNTRFDVRHALLRAGTVTSDTSHGPGTVEYAVVIAGGVEVRHDRWLESLGTGDAIQFVADANHAYAPTDGEDAQLIVLIAFPEMAAAGSVVPLPDGG</sequence>
<dbReference type="Gene3D" id="1.10.260.40">
    <property type="entry name" value="lambda repressor-like DNA-binding domains"/>
    <property type="match status" value="1"/>
</dbReference>
<comment type="caution">
    <text evidence="3">The sequence shown here is derived from an EMBL/GenBank/DDBJ whole genome shotgun (WGS) entry which is preliminary data.</text>
</comment>
<dbReference type="Proteomes" id="UP000035721">
    <property type="component" value="Unassembled WGS sequence"/>
</dbReference>
<proteinExistence type="predicted"/>
<dbReference type="InterPro" id="IPR001387">
    <property type="entry name" value="Cro/C1-type_HTH"/>
</dbReference>
<dbReference type="EMBL" id="CAJB01000045">
    <property type="protein sequence ID" value="CCH76666.1"/>
    <property type="molecule type" value="Genomic_DNA"/>
</dbReference>
<dbReference type="CDD" id="cd02209">
    <property type="entry name" value="cupin_XRE_C"/>
    <property type="match status" value="1"/>
</dbReference>
<dbReference type="GO" id="GO:0005829">
    <property type="term" value="C:cytosol"/>
    <property type="evidence" value="ECO:0007669"/>
    <property type="project" value="TreeGrafter"/>
</dbReference>